<feature type="domain" description="N-acetyltransferase" evidence="3">
    <location>
        <begin position="1"/>
        <end position="148"/>
    </location>
</feature>
<protein>
    <submittedName>
        <fullName evidence="4">GNAT superfamily N-acetyltransferase</fullName>
    </submittedName>
</protein>
<dbReference type="AlphaFoldDB" id="A0A7W9GTE2"/>
<dbReference type="PANTHER" id="PTHR43877">
    <property type="entry name" value="AMINOALKYLPHOSPHONATE N-ACETYLTRANSFERASE-RELATED-RELATED"/>
    <property type="match status" value="1"/>
</dbReference>
<evidence type="ECO:0000313" key="4">
    <source>
        <dbReference type="EMBL" id="MBB5789709.1"/>
    </source>
</evidence>
<accession>A0A7W9GTE2</accession>
<dbReference type="GO" id="GO:0016747">
    <property type="term" value="F:acyltransferase activity, transferring groups other than amino-acyl groups"/>
    <property type="evidence" value="ECO:0007669"/>
    <property type="project" value="InterPro"/>
</dbReference>
<comment type="caution">
    <text evidence="4">The sequence shown here is derived from an EMBL/GenBank/DDBJ whole genome shotgun (WGS) entry which is preliminary data.</text>
</comment>
<dbReference type="RefSeq" id="WP_184825259.1">
    <property type="nucleotide sequence ID" value="NZ_JACHMM010000001.1"/>
</dbReference>
<keyword evidence="5" id="KW-1185">Reference proteome</keyword>
<dbReference type="Pfam" id="PF13508">
    <property type="entry name" value="Acetyltransf_7"/>
    <property type="match status" value="1"/>
</dbReference>
<evidence type="ECO:0000313" key="5">
    <source>
        <dbReference type="Proteomes" id="UP000542813"/>
    </source>
</evidence>
<dbReference type="InterPro" id="IPR016181">
    <property type="entry name" value="Acyl_CoA_acyltransferase"/>
</dbReference>
<reference evidence="4 5" key="1">
    <citation type="submission" date="2020-08" db="EMBL/GenBank/DDBJ databases">
        <title>Sequencing the genomes of 1000 actinobacteria strains.</title>
        <authorList>
            <person name="Klenk H.-P."/>
        </authorList>
    </citation>
    <scope>NUCLEOTIDE SEQUENCE [LARGE SCALE GENOMIC DNA]</scope>
    <source>
        <strain evidence="4 5">DSM 102122</strain>
    </source>
</reference>
<dbReference type="SUPFAM" id="SSF55729">
    <property type="entry name" value="Acyl-CoA N-acyltransferases (Nat)"/>
    <property type="match status" value="1"/>
</dbReference>
<dbReference type="Gene3D" id="3.40.630.30">
    <property type="match status" value="1"/>
</dbReference>
<dbReference type="Proteomes" id="UP000542813">
    <property type="component" value="Unassembled WGS sequence"/>
</dbReference>
<dbReference type="PROSITE" id="PS51186">
    <property type="entry name" value="GNAT"/>
    <property type="match status" value="1"/>
</dbReference>
<dbReference type="PANTHER" id="PTHR43877:SF2">
    <property type="entry name" value="AMINOALKYLPHOSPHONATE N-ACETYLTRANSFERASE-RELATED"/>
    <property type="match status" value="1"/>
</dbReference>
<evidence type="ECO:0000259" key="3">
    <source>
        <dbReference type="PROSITE" id="PS51186"/>
    </source>
</evidence>
<keyword evidence="2" id="KW-0012">Acyltransferase</keyword>
<dbReference type="InterPro" id="IPR050832">
    <property type="entry name" value="Bact_Acetyltransf"/>
</dbReference>
<evidence type="ECO:0000256" key="1">
    <source>
        <dbReference type="ARBA" id="ARBA00022679"/>
    </source>
</evidence>
<dbReference type="InterPro" id="IPR000182">
    <property type="entry name" value="GNAT_dom"/>
</dbReference>
<dbReference type="EMBL" id="JACHMM010000001">
    <property type="protein sequence ID" value="MBB5789709.1"/>
    <property type="molecule type" value="Genomic_DNA"/>
</dbReference>
<evidence type="ECO:0000256" key="2">
    <source>
        <dbReference type="ARBA" id="ARBA00023315"/>
    </source>
</evidence>
<dbReference type="CDD" id="cd04301">
    <property type="entry name" value="NAT_SF"/>
    <property type="match status" value="1"/>
</dbReference>
<gene>
    <name evidence="4" type="ORF">HD601_004284</name>
</gene>
<proteinExistence type="predicted"/>
<name>A0A7W9GTE2_9ACTN</name>
<organism evidence="4 5">
    <name type="scientific">Jiangella mangrovi</name>
    <dbReference type="NCBI Taxonomy" id="1524084"/>
    <lineage>
        <taxon>Bacteria</taxon>
        <taxon>Bacillati</taxon>
        <taxon>Actinomycetota</taxon>
        <taxon>Actinomycetes</taxon>
        <taxon>Jiangellales</taxon>
        <taxon>Jiangellaceae</taxon>
        <taxon>Jiangella</taxon>
    </lineage>
</organism>
<sequence>MDIRAIDPESPLARRCLTAYAAELRTRFPEGFDDGDLVAASELTPPAGVLLVAGDGMGCAAVRTIAPQTGEVRHMWVHPNARGQGLGRRLLTELEHHAHDDLGLTTLRLGTHEVLTEAAALYRSAGYDAVDPYGDTAHVHHWFAKSLR</sequence>
<keyword evidence="1 4" id="KW-0808">Transferase</keyword>